<dbReference type="GO" id="GO:0008168">
    <property type="term" value="F:methyltransferase activity"/>
    <property type="evidence" value="ECO:0007669"/>
    <property type="project" value="UniProtKB-KW"/>
</dbReference>
<dbReference type="Pfam" id="PF01207">
    <property type="entry name" value="Dus"/>
    <property type="match status" value="1"/>
</dbReference>
<evidence type="ECO:0000313" key="8">
    <source>
        <dbReference type="EMBL" id="KFM61139.1"/>
    </source>
</evidence>
<dbReference type="AlphaFoldDB" id="A0A087T7Q0"/>
<dbReference type="PANTHER" id="PTHR11082">
    <property type="entry name" value="TRNA-DIHYDROURIDINE SYNTHASE"/>
    <property type="match status" value="1"/>
</dbReference>
<name>A0A087T7Q0_STEMI</name>
<dbReference type="InterPro" id="IPR028564">
    <property type="entry name" value="MT_TRM10-typ"/>
</dbReference>
<evidence type="ECO:0000256" key="2">
    <source>
        <dbReference type="ARBA" id="ARBA00022679"/>
    </source>
</evidence>
<sequence length="517" mass="58472">MLENSGCSVLTVHGRTRKQKGHATGLASWDVIKEIKANVKIPVIANGNILSFDDIKNCLEYTGADAVMSAEGLLHNPALFTGENPPVWEIVDEYLKLAERYSTSIRCVRCHLFKILYLCLHQDDNVRQILAEGSSYSDFYKVCNVLKNLPSKILKEYDGDGDVFDYDLHKLSDNLFDAHENRSEFITNCSSKLTKTDCDILSNHFFSSDDSDGSDSDIENGKSCLSAERTLANEVKKKCILNLPVWLCHSRPRITDNEETRGSYSHYFNLPEKTDCTNEERGLSKKKLRKLRRHERVLAAMKEKRKLQKLRRKLKIAELKQNQAPETNDVPKERVTKKQQKLLIKERLLKAQGSSPKVCINLGFASEMEKKVEMSEKAPEELYETEDLIYLSPDAEDVLTTLDSSKVYVIGGIVDGTVKKGLSLNHAKNLHIKTVRLPVSEHLVKCSQNPGTTVLTVNQVFDILLKYHETKDWTEALSCNVPSRKGFCAPSDANRAKQRVLSNTEDILNPTEIHNES</sequence>
<keyword evidence="3" id="KW-0949">S-adenosyl-L-methionine</keyword>
<dbReference type="EMBL" id="KK113841">
    <property type="protein sequence ID" value="KFM61139.1"/>
    <property type="molecule type" value="Genomic_DNA"/>
</dbReference>
<keyword evidence="2" id="KW-0808">Transferase</keyword>
<protein>
    <submittedName>
        <fullName evidence="8">tRNA-dihydrouridine(16/17) synthase [NAD(P)(+)]-like protein</fullName>
    </submittedName>
</protein>
<evidence type="ECO:0000256" key="4">
    <source>
        <dbReference type="ARBA" id="ARBA00022857"/>
    </source>
</evidence>
<evidence type="ECO:0000256" key="6">
    <source>
        <dbReference type="SAM" id="Coils"/>
    </source>
</evidence>
<accession>A0A087T7Q0</accession>
<dbReference type="InterPro" id="IPR035587">
    <property type="entry name" value="DUS-like_FMN-bd"/>
</dbReference>
<evidence type="ECO:0000256" key="1">
    <source>
        <dbReference type="ARBA" id="ARBA00022603"/>
    </source>
</evidence>
<dbReference type="GO" id="GO:0032259">
    <property type="term" value="P:methylation"/>
    <property type="evidence" value="ECO:0007669"/>
    <property type="project" value="UniProtKB-KW"/>
</dbReference>
<dbReference type="STRING" id="407821.A0A087T7Q0"/>
<feature type="domain" description="SAM-dependent MTase TRM10-type" evidence="7">
    <location>
        <begin position="302"/>
        <end position="488"/>
    </location>
</feature>
<dbReference type="PANTHER" id="PTHR11082:SF5">
    <property type="entry name" value="TRNA-DIHYDROURIDINE(16_17) SYNTHASE [NAD(P)(+)]-LIKE"/>
    <property type="match status" value="1"/>
</dbReference>
<dbReference type="SUPFAM" id="SSF51395">
    <property type="entry name" value="FMN-linked oxidoreductases"/>
    <property type="match status" value="1"/>
</dbReference>
<dbReference type="InterPro" id="IPR013785">
    <property type="entry name" value="Aldolase_TIM"/>
</dbReference>
<keyword evidence="1" id="KW-0489">Methyltransferase</keyword>
<organism evidence="8 9">
    <name type="scientific">Stegodyphus mimosarum</name>
    <name type="common">African social velvet spider</name>
    <dbReference type="NCBI Taxonomy" id="407821"/>
    <lineage>
        <taxon>Eukaryota</taxon>
        <taxon>Metazoa</taxon>
        <taxon>Ecdysozoa</taxon>
        <taxon>Arthropoda</taxon>
        <taxon>Chelicerata</taxon>
        <taxon>Arachnida</taxon>
        <taxon>Araneae</taxon>
        <taxon>Araneomorphae</taxon>
        <taxon>Entelegynae</taxon>
        <taxon>Eresoidea</taxon>
        <taxon>Eresidae</taxon>
        <taxon>Stegodyphus</taxon>
    </lineage>
</organism>
<feature type="non-terminal residue" evidence="8">
    <location>
        <position position="517"/>
    </location>
</feature>
<gene>
    <name evidence="8" type="ORF">X975_04518</name>
</gene>
<dbReference type="CDD" id="cd02801">
    <property type="entry name" value="DUS_like_FMN"/>
    <property type="match status" value="1"/>
</dbReference>
<keyword evidence="5" id="KW-0520">NAD</keyword>
<keyword evidence="4" id="KW-0521">NADP</keyword>
<dbReference type="Gene3D" id="3.40.1280.30">
    <property type="match status" value="1"/>
</dbReference>
<evidence type="ECO:0000256" key="3">
    <source>
        <dbReference type="ARBA" id="ARBA00022691"/>
    </source>
</evidence>
<dbReference type="Gene3D" id="3.20.20.70">
    <property type="entry name" value="Aldolase class I"/>
    <property type="match status" value="1"/>
</dbReference>
<dbReference type="InterPro" id="IPR038459">
    <property type="entry name" value="MT_TRM10-typ_sf"/>
</dbReference>
<evidence type="ECO:0000259" key="7">
    <source>
        <dbReference type="PROSITE" id="PS51675"/>
    </source>
</evidence>
<dbReference type="Proteomes" id="UP000054359">
    <property type="component" value="Unassembled WGS sequence"/>
</dbReference>
<reference evidence="8 9" key="1">
    <citation type="submission" date="2013-11" db="EMBL/GenBank/DDBJ databases">
        <title>Genome sequencing of Stegodyphus mimosarum.</title>
        <authorList>
            <person name="Bechsgaard J."/>
        </authorList>
    </citation>
    <scope>NUCLEOTIDE SEQUENCE [LARGE SCALE GENOMIC DNA]</scope>
</reference>
<dbReference type="OrthoDB" id="272303at2759"/>
<dbReference type="OMA" id="RCVRCHL"/>
<evidence type="ECO:0000256" key="5">
    <source>
        <dbReference type="ARBA" id="ARBA00023027"/>
    </source>
</evidence>
<proteinExistence type="predicted"/>
<feature type="coiled-coil region" evidence="6">
    <location>
        <begin position="284"/>
        <end position="320"/>
    </location>
</feature>
<keyword evidence="6" id="KW-0175">Coiled coil</keyword>
<keyword evidence="9" id="KW-1185">Reference proteome</keyword>
<evidence type="ECO:0000313" key="9">
    <source>
        <dbReference type="Proteomes" id="UP000054359"/>
    </source>
</evidence>
<dbReference type="GO" id="GO:0017150">
    <property type="term" value="F:tRNA dihydrouridine synthase activity"/>
    <property type="evidence" value="ECO:0007669"/>
    <property type="project" value="TreeGrafter"/>
</dbReference>
<dbReference type="PROSITE" id="PS51675">
    <property type="entry name" value="SAM_MT_TRM10"/>
    <property type="match status" value="1"/>
</dbReference>